<dbReference type="InterPro" id="IPR004500">
    <property type="entry name" value="Pro-tRNA-synth_IIa_bac-type"/>
</dbReference>
<evidence type="ECO:0000259" key="11">
    <source>
        <dbReference type="PROSITE" id="PS50862"/>
    </source>
</evidence>
<evidence type="ECO:0000256" key="6">
    <source>
        <dbReference type="ARBA" id="ARBA00022840"/>
    </source>
</evidence>
<evidence type="ECO:0000256" key="3">
    <source>
        <dbReference type="ARBA" id="ARBA00022490"/>
    </source>
</evidence>
<keyword evidence="4 10" id="KW-0436">Ligase</keyword>
<dbReference type="InterPro" id="IPR002314">
    <property type="entry name" value="aa-tRNA-synt_IIb"/>
</dbReference>
<dbReference type="Proteomes" id="UP000419017">
    <property type="component" value="Unassembled WGS sequence"/>
</dbReference>
<dbReference type="Gene3D" id="3.30.930.10">
    <property type="entry name" value="Bira Bifunctional Protein, Domain 2"/>
    <property type="match status" value="2"/>
</dbReference>
<evidence type="ECO:0000256" key="8">
    <source>
        <dbReference type="ARBA" id="ARBA00023146"/>
    </source>
</evidence>
<reference evidence="12 13" key="1">
    <citation type="submission" date="2019-10" db="EMBL/GenBank/DDBJ databases">
        <authorList>
            <person name="Blom J."/>
        </authorList>
    </citation>
    <scope>NUCLEOTIDE SEQUENCE [LARGE SCALE GENOMIC DNA]</scope>
    <source>
        <strain evidence="12 13">ES3154-GLU</strain>
    </source>
</reference>
<keyword evidence="8 10" id="KW-0030">Aminoacyl-tRNA synthetase</keyword>
<feature type="domain" description="Aminoacyl-transfer RNA synthetases class-II family profile" evidence="11">
    <location>
        <begin position="33"/>
        <end position="469"/>
    </location>
</feature>
<dbReference type="InterPro" id="IPR006195">
    <property type="entry name" value="aa-tRNA-synth_II"/>
</dbReference>
<dbReference type="FunFam" id="3.30.930.10:FF:000062">
    <property type="entry name" value="Proline--tRNA ligase"/>
    <property type="match status" value="1"/>
</dbReference>
<dbReference type="CDD" id="cd04334">
    <property type="entry name" value="ProRS-INS"/>
    <property type="match status" value="1"/>
</dbReference>
<dbReference type="GO" id="GO:0004827">
    <property type="term" value="F:proline-tRNA ligase activity"/>
    <property type="evidence" value="ECO:0007669"/>
    <property type="project" value="UniProtKB-UniRule"/>
</dbReference>
<dbReference type="RefSeq" id="WP_156683546.1">
    <property type="nucleotide sequence ID" value="NZ_CABWIB010000001.1"/>
</dbReference>
<dbReference type="InterPro" id="IPR045864">
    <property type="entry name" value="aa-tRNA-synth_II/BPL/LPL"/>
</dbReference>
<dbReference type="GO" id="GO:0005524">
    <property type="term" value="F:ATP binding"/>
    <property type="evidence" value="ECO:0007669"/>
    <property type="project" value="UniProtKB-UniRule"/>
</dbReference>
<dbReference type="PROSITE" id="PS50862">
    <property type="entry name" value="AA_TRNA_LIGASE_II"/>
    <property type="match status" value="1"/>
</dbReference>
<dbReference type="InterPro" id="IPR050062">
    <property type="entry name" value="Pro-tRNA_synthetase"/>
</dbReference>
<keyword evidence="3 10" id="KW-0963">Cytoplasm</keyword>
<keyword evidence="6 10" id="KW-0067">ATP-binding</keyword>
<evidence type="ECO:0000256" key="4">
    <source>
        <dbReference type="ARBA" id="ARBA00022598"/>
    </source>
</evidence>
<dbReference type="InterPro" id="IPR023717">
    <property type="entry name" value="Pro-tRNA-Synthase_IIa_type1"/>
</dbReference>
<dbReference type="SUPFAM" id="SSF52954">
    <property type="entry name" value="Class II aaRS ABD-related"/>
    <property type="match status" value="1"/>
</dbReference>
<dbReference type="GO" id="GO:0006433">
    <property type="term" value="P:prolyl-tRNA aminoacylation"/>
    <property type="evidence" value="ECO:0007669"/>
    <property type="project" value="UniProtKB-UniRule"/>
</dbReference>
<dbReference type="Pfam" id="PF00587">
    <property type="entry name" value="tRNA-synt_2b"/>
    <property type="match status" value="1"/>
</dbReference>
<dbReference type="Pfam" id="PF04073">
    <property type="entry name" value="tRNA_edit"/>
    <property type="match status" value="1"/>
</dbReference>
<comment type="catalytic activity">
    <reaction evidence="9 10">
        <text>tRNA(Pro) + L-proline + ATP = L-prolyl-tRNA(Pro) + AMP + diphosphate</text>
        <dbReference type="Rhea" id="RHEA:14305"/>
        <dbReference type="Rhea" id="RHEA-COMP:9700"/>
        <dbReference type="Rhea" id="RHEA-COMP:9702"/>
        <dbReference type="ChEBI" id="CHEBI:30616"/>
        <dbReference type="ChEBI" id="CHEBI:33019"/>
        <dbReference type="ChEBI" id="CHEBI:60039"/>
        <dbReference type="ChEBI" id="CHEBI:78442"/>
        <dbReference type="ChEBI" id="CHEBI:78532"/>
        <dbReference type="ChEBI" id="CHEBI:456215"/>
        <dbReference type="EC" id="6.1.1.15"/>
    </reaction>
</comment>
<comment type="function">
    <text evidence="10">Catalyzes the attachment of proline to tRNA(Pro) in a two-step reaction: proline is first activated by ATP to form Pro-AMP and then transferred to the acceptor end of tRNA(Pro). As ProRS can inadvertently accommodate and process non-cognate amino acids such as alanine and cysteine, to avoid such errors it has two additional distinct editing activities against alanine. One activity is designated as 'pretransfer' editing and involves the tRNA(Pro)-independent hydrolysis of activated Ala-AMP. The other activity is designated 'posttransfer' editing and involves deacylation of mischarged Ala-tRNA(Pro). The misacylated Cys-tRNA(Pro) is not edited by ProRS.</text>
</comment>
<keyword evidence="7 10" id="KW-0648">Protein biosynthesis</keyword>
<evidence type="ECO:0000256" key="5">
    <source>
        <dbReference type="ARBA" id="ARBA00022741"/>
    </source>
</evidence>
<comment type="subcellular location">
    <subcellularLocation>
        <location evidence="1 10">Cytoplasm</location>
    </subcellularLocation>
</comment>
<keyword evidence="5 10" id="KW-0547">Nucleotide-binding</keyword>
<dbReference type="CDD" id="cd00779">
    <property type="entry name" value="ProRS_core_prok"/>
    <property type="match status" value="1"/>
</dbReference>
<dbReference type="PANTHER" id="PTHR42753:SF2">
    <property type="entry name" value="PROLINE--TRNA LIGASE"/>
    <property type="match status" value="1"/>
</dbReference>
<evidence type="ECO:0000256" key="1">
    <source>
        <dbReference type="ARBA" id="ARBA00004496"/>
    </source>
</evidence>
<dbReference type="EC" id="6.1.1.15" evidence="10"/>
<proteinExistence type="inferred from homology"/>
<organism evidence="12 13">
    <name type="scientific">Oceanivirga miroungae</name>
    <dbReference type="NCBI Taxonomy" id="1130046"/>
    <lineage>
        <taxon>Bacteria</taxon>
        <taxon>Fusobacteriati</taxon>
        <taxon>Fusobacteriota</taxon>
        <taxon>Fusobacteriia</taxon>
        <taxon>Fusobacteriales</taxon>
        <taxon>Leptotrichiaceae</taxon>
        <taxon>Oceanivirga</taxon>
    </lineage>
</organism>
<dbReference type="FunFam" id="3.30.930.10:FF:000042">
    <property type="entry name" value="probable proline--tRNA ligase, mitochondrial"/>
    <property type="match status" value="1"/>
</dbReference>
<dbReference type="InterPro" id="IPR044140">
    <property type="entry name" value="ProRS_anticodon_short"/>
</dbReference>
<dbReference type="InterPro" id="IPR004154">
    <property type="entry name" value="Anticodon-bd"/>
</dbReference>
<comment type="similarity">
    <text evidence="10">Belongs to the class-II aminoacyl-tRNA synthetase family. ProS type 1 subfamily.</text>
</comment>
<dbReference type="HAMAP" id="MF_01569">
    <property type="entry name" value="Pro_tRNA_synth_type1"/>
    <property type="match status" value="1"/>
</dbReference>
<dbReference type="NCBIfam" id="TIGR00409">
    <property type="entry name" value="proS_fam_II"/>
    <property type="match status" value="1"/>
</dbReference>
<gene>
    <name evidence="10" type="primary">proS</name>
    <name evidence="12" type="ORF">OMES3154_00846</name>
</gene>
<name>A0A6I8M7U0_9FUSO</name>
<evidence type="ECO:0000313" key="13">
    <source>
        <dbReference type="Proteomes" id="UP000419017"/>
    </source>
</evidence>
<evidence type="ECO:0000256" key="10">
    <source>
        <dbReference type="HAMAP-Rule" id="MF_01569"/>
    </source>
</evidence>
<evidence type="ECO:0000256" key="2">
    <source>
        <dbReference type="ARBA" id="ARBA00011738"/>
    </source>
</evidence>
<sequence length="572" mass="65389">MRFSKLMVKTYKESPKEAEAINHKLMLRASMIKQISRGNYTYLPLGLKVIKKIENIIREEMNNAGANEILMPIMQPSDLWIESGRFNDYGPELMRFKDRNSRDFVLGPTHEEVSVSVFRDMITSYKDLPLNMYQIQTKFRDEMRPRFGLMRGREFIMKDAYSYHLTKESLDEEYENMKNTYIRIFNRCGLNFRPVEADTGSIGGAESHEFMVLASAGEDDILYSNVSDYAANVEKAKSIIDLEQAIEDKKTIELVNTPDIKTIDELSKFLNIDKKKLVKSVLLKANIKNETKYFMAVVRGDLDVNEIKVKNAFKLSVELEMVESHELEGLGIEKGFMGPVKDLNKDVKVVIDESVKYLYNFVIGANKKDYHYINTNLEDIRYDEVADIRVAKEGDISPDNKGTLEIARGIEVGHIFKLGYKYSEAMNAKVLDENGRLQTVIMGCYGIGVSRIAAAAIEQNNDENGMIWPKNIAPFTVDVIATNINDDKIYKASEKIYEELLKENVDVIFDDRKEKAGFKFKDADLIGIPIKVIVGKNIKDGLVELKSRKSNEVLEVKVENVFDEVSKMLESY</sequence>
<evidence type="ECO:0000256" key="9">
    <source>
        <dbReference type="ARBA" id="ARBA00047671"/>
    </source>
</evidence>
<dbReference type="Pfam" id="PF03129">
    <property type="entry name" value="HGTP_anticodon"/>
    <property type="match status" value="1"/>
</dbReference>
<dbReference type="InterPro" id="IPR036621">
    <property type="entry name" value="Anticodon-bd_dom_sf"/>
</dbReference>
<dbReference type="NCBIfam" id="NF006625">
    <property type="entry name" value="PRK09194.1"/>
    <property type="match status" value="1"/>
</dbReference>
<dbReference type="GO" id="GO:0005829">
    <property type="term" value="C:cytosol"/>
    <property type="evidence" value="ECO:0007669"/>
    <property type="project" value="TreeGrafter"/>
</dbReference>
<dbReference type="PANTHER" id="PTHR42753">
    <property type="entry name" value="MITOCHONDRIAL RIBOSOME PROTEIN L39/PROLYL-TRNA LIGASE FAMILY MEMBER"/>
    <property type="match status" value="1"/>
</dbReference>
<dbReference type="InterPro" id="IPR002316">
    <property type="entry name" value="Pro-tRNA-ligase_IIa"/>
</dbReference>
<evidence type="ECO:0000313" key="12">
    <source>
        <dbReference type="EMBL" id="VWL85560.1"/>
    </source>
</evidence>
<dbReference type="InterPro" id="IPR033730">
    <property type="entry name" value="ProRS_core_prok"/>
</dbReference>
<dbReference type="PRINTS" id="PR01046">
    <property type="entry name" value="TRNASYNTHPRO"/>
</dbReference>
<dbReference type="SUPFAM" id="SSF55826">
    <property type="entry name" value="YbaK/ProRS associated domain"/>
    <property type="match status" value="1"/>
</dbReference>
<dbReference type="AlphaFoldDB" id="A0A6I8M7U0"/>
<keyword evidence="13" id="KW-1185">Reference proteome</keyword>
<protein>
    <recommendedName>
        <fullName evidence="10">Proline--tRNA ligase</fullName>
        <ecNumber evidence="10">6.1.1.15</ecNumber>
    </recommendedName>
    <alternativeName>
        <fullName evidence="10">Prolyl-tRNA synthetase</fullName>
        <shortName evidence="10">ProRS</shortName>
    </alternativeName>
</protein>
<dbReference type="GO" id="GO:0002161">
    <property type="term" value="F:aminoacyl-tRNA deacylase activity"/>
    <property type="evidence" value="ECO:0007669"/>
    <property type="project" value="InterPro"/>
</dbReference>
<dbReference type="CDD" id="cd00861">
    <property type="entry name" value="ProRS_anticodon_short"/>
    <property type="match status" value="1"/>
</dbReference>
<dbReference type="InterPro" id="IPR007214">
    <property type="entry name" value="YbaK/aa-tRNA-synth-assoc-dom"/>
</dbReference>
<comment type="domain">
    <text evidence="10">Consists of three domains: the N-terminal catalytic domain, the editing domain and the C-terminal anticodon-binding domain.</text>
</comment>
<dbReference type="FunFam" id="3.40.50.800:FF:000011">
    <property type="entry name" value="Proline--tRNA ligase"/>
    <property type="match status" value="1"/>
</dbReference>
<comment type="subunit">
    <text evidence="2 10">Homodimer.</text>
</comment>
<dbReference type="SUPFAM" id="SSF55681">
    <property type="entry name" value="Class II aaRS and biotin synthetases"/>
    <property type="match status" value="1"/>
</dbReference>
<evidence type="ECO:0000256" key="7">
    <source>
        <dbReference type="ARBA" id="ARBA00022917"/>
    </source>
</evidence>
<dbReference type="InterPro" id="IPR036754">
    <property type="entry name" value="YbaK/aa-tRNA-synt-asso_dom_sf"/>
</dbReference>
<accession>A0A6I8M7U0</accession>
<dbReference type="EMBL" id="CABWIB010000001">
    <property type="protein sequence ID" value="VWL85560.1"/>
    <property type="molecule type" value="Genomic_DNA"/>
</dbReference>
<dbReference type="Gene3D" id="3.40.50.800">
    <property type="entry name" value="Anticodon-binding domain"/>
    <property type="match status" value="1"/>
</dbReference>